<dbReference type="Gene3D" id="3.30.70.1060">
    <property type="entry name" value="Dimeric alpha+beta barrel"/>
    <property type="match status" value="1"/>
</dbReference>
<gene>
    <name evidence="3" type="ORF">P4R38_00615</name>
</gene>
<proteinExistence type="inferred from homology"/>
<accession>A0ABT6C1J5</accession>
<reference evidence="3 4" key="1">
    <citation type="submission" date="2023-03" db="EMBL/GenBank/DDBJ databases">
        <title>YIM 133296 draft genome.</title>
        <authorList>
            <person name="Xiong L."/>
        </authorList>
    </citation>
    <scope>NUCLEOTIDE SEQUENCE [LARGE SCALE GENOMIC DNA]</scope>
    <source>
        <strain evidence="3 4">YIM 133296</strain>
    </source>
</reference>
<comment type="similarity">
    <text evidence="1">Belongs to the YciI family.</text>
</comment>
<dbReference type="RefSeq" id="WP_277190517.1">
    <property type="nucleotide sequence ID" value="NZ_JAROAV010000002.1"/>
</dbReference>
<organism evidence="3 4">
    <name type="scientific">Luteipulveratus flavus</name>
    <dbReference type="NCBI Taxonomy" id="3031728"/>
    <lineage>
        <taxon>Bacteria</taxon>
        <taxon>Bacillati</taxon>
        <taxon>Actinomycetota</taxon>
        <taxon>Actinomycetes</taxon>
        <taxon>Micrococcales</taxon>
        <taxon>Dermacoccaceae</taxon>
        <taxon>Luteipulveratus</taxon>
    </lineage>
</organism>
<feature type="domain" description="YCII-related" evidence="2">
    <location>
        <begin position="32"/>
        <end position="99"/>
    </location>
</feature>
<dbReference type="Proteomes" id="UP001528912">
    <property type="component" value="Unassembled WGS sequence"/>
</dbReference>
<evidence type="ECO:0000259" key="2">
    <source>
        <dbReference type="Pfam" id="PF03795"/>
    </source>
</evidence>
<name>A0ABT6C1J5_9MICO</name>
<keyword evidence="4" id="KW-1185">Reference proteome</keyword>
<evidence type="ECO:0000256" key="1">
    <source>
        <dbReference type="ARBA" id="ARBA00007689"/>
    </source>
</evidence>
<sequence>MATYLIYFNQQWVGDHDEEWFRGRGPLARAVVEEIKTAGHYVFAGGLVEEIDQAFSADATSGTLTFTDGPYTETKEYLGGLTAVNVPDVETARMWAGKIAEACGWPQEVREFK</sequence>
<dbReference type="EMBL" id="JAROAV010000002">
    <property type="protein sequence ID" value="MDF8262744.1"/>
    <property type="molecule type" value="Genomic_DNA"/>
</dbReference>
<dbReference type="Pfam" id="PF03795">
    <property type="entry name" value="YCII"/>
    <property type="match status" value="1"/>
</dbReference>
<comment type="caution">
    <text evidence="3">The sequence shown here is derived from an EMBL/GenBank/DDBJ whole genome shotgun (WGS) entry which is preliminary data.</text>
</comment>
<evidence type="ECO:0000313" key="3">
    <source>
        <dbReference type="EMBL" id="MDF8262744.1"/>
    </source>
</evidence>
<evidence type="ECO:0000313" key="4">
    <source>
        <dbReference type="Proteomes" id="UP001528912"/>
    </source>
</evidence>
<dbReference type="InterPro" id="IPR005545">
    <property type="entry name" value="YCII"/>
</dbReference>
<protein>
    <submittedName>
        <fullName evidence="3">YciI family protein</fullName>
    </submittedName>
</protein>
<dbReference type="InterPro" id="IPR011008">
    <property type="entry name" value="Dimeric_a/b-barrel"/>
</dbReference>
<dbReference type="SUPFAM" id="SSF54909">
    <property type="entry name" value="Dimeric alpha+beta barrel"/>
    <property type="match status" value="1"/>
</dbReference>